<gene>
    <name evidence="8" type="ORF">NX801_05090</name>
</gene>
<feature type="domain" description="ABC transporter" evidence="7">
    <location>
        <begin position="14"/>
        <end position="237"/>
    </location>
</feature>
<dbReference type="CDD" id="cd03230">
    <property type="entry name" value="ABC_DR_subfamily_A"/>
    <property type="match status" value="1"/>
</dbReference>
<evidence type="ECO:0000256" key="6">
    <source>
        <dbReference type="SAM" id="MobiDB-lite"/>
    </source>
</evidence>
<dbReference type="InterPro" id="IPR027417">
    <property type="entry name" value="P-loop_NTPase"/>
</dbReference>
<evidence type="ECO:0000256" key="1">
    <source>
        <dbReference type="ARBA" id="ARBA00004202"/>
    </source>
</evidence>
<proteinExistence type="predicted"/>
<evidence type="ECO:0000256" key="4">
    <source>
        <dbReference type="ARBA" id="ARBA00022840"/>
    </source>
</evidence>
<evidence type="ECO:0000256" key="2">
    <source>
        <dbReference type="ARBA" id="ARBA00022448"/>
    </source>
</evidence>
<dbReference type="SUPFAM" id="SSF52540">
    <property type="entry name" value="P-loop containing nucleoside triphosphate hydrolases"/>
    <property type="match status" value="1"/>
</dbReference>
<comment type="subcellular location">
    <subcellularLocation>
        <location evidence="1">Cell membrane</location>
        <topology evidence="1">Peripheral membrane protein</topology>
    </subcellularLocation>
</comment>
<name>A0ABT2CE64_9ACTN</name>
<dbReference type="PANTHER" id="PTHR42711">
    <property type="entry name" value="ABC TRANSPORTER ATP-BINDING PROTEIN"/>
    <property type="match status" value="1"/>
</dbReference>
<accession>A0ABT2CE64</accession>
<dbReference type="InterPro" id="IPR050763">
    <property type="entry name" value="ABC_transporter_ATP-binding"/>
</dbReference>
<comment type="caution">
    <text evidence="8">The sequence shown here is derived from an EMBL/GenBank/DDBJ whole genome shotgun (WGS) entry which is preliminary data.</text>
</comment>
<dbReference type="Pfam" id="PF00005">
    <property type="entry name" value="ABC_tran"/>
    <property type="match status" value="1"/>
</dbReference>
<keyword evidence="4 8" id="KW-0067">ATP-binding</keyword>
<dbReference type="Gene3D" id="3.40.50.300">
    <property type="entry name" value="P-loop containing nucleotide triphosphate hydrolases"/>
    <property type="match status" value="1"/>
</dbReference>
<dbReference type="PROSITE" id="PS50893">
    <property type="entry name" value="ABC_TRANSPORTER_2"/>
    <property type="match status" value="1"/>
</dbReference>
<evidence type="ECO:0000313" key="8">
    <source>
        <dbReference type="EMBL" id="MCS0635041.1"/>
    </source>
</evidence>
<feature type="region of interest" description="Disordered" evidence="6">
    <location>
        <begin position="306"/>
        <end position="344"/>
    </location>
</feature>
<organism evidence="8 9">
    <name type="scientific">Streptomyces pyxinae</name>
    <dbReference type="NCBI Taxonomy" id="2970734"/>
    <lineage>
        <taxon>Bacteria</taxon>
        <taxon>Bacillati</taxon>
        <taxon>Actinomycetota</taxon>
        <taxon>Actinomycetes</taxon>
        <taxon>Kitasatosporales</taxon>
        <taxon>Streptomycetaceae</taxon>
        <taxon>Streptomyces</taxon>
    </lineage>
</organism>
<evidence type="ECO:0000256" key="5">
    <source>
        <dbReference type="ARBA" id="ARBA00023251"/>
    </source>
</evidence>
<dbReference type="InterPro" id="IPR003439">
    <property type="entry name" value="ABC_transporter-like_ATP-bd"/>
</dbReference>
<evidence type="ECO:0000259" key="7">
    <source>
        <dbReference type="PROSITE" id="PS50893"/>
    </source>
</evidence>
<sequence>MTTTSAKTAAPAVVSFENVTKDYGQVRAVDGLTLTLRPGETVALLGPNGAGKSSTLDLLLGLRPPDSGSVRLFGTTPREAIAAGRVGAMLQSGGLMEGVTVRELVTLGCALHPKAHPVDEVLARAGISGIADRKIGKLSGGQEQRVRFALATAGSNDLIVLDEPTTGMDVTARQAFWATMREQADQGRTVLFATHYLEEADAIADRVLVLDRGRLLADGSAAEIKARAGARRISFDLTEPYDEERLRALPHLTRLDVRGNTVRLQSRDADATVHALYGLGLYPRNLEVAGLGLEQAFVALTEAGADPGAGTGTGTEGTGAGGTGTDGAGTDAVAARTEAEEAAL</sequence>
<dbReference type="Proteomes" id="UP001431313">
    <property type="component" value="Unassembled WGS sequence"/>
</dbReference>
<protein>
    <submittedName>
        <fullName evidence="8">ABC transporter ATP-binding protein</fullName>
    </submittedName>
</protein>
<keyword evidence="3" id="KW-0547">Nucleotide-binding</keyword>
<evidence type="ECO:0000313" key="9">
    <source>
        <dbReference type="Proteomes" id="UP001431313"/>
    </source>
</evidence>
<dbReference type="RefSeq" id="WP_258785735.1">
    <property type="nucleotide sequence ID" value="NZ_JANUGQ010000003.1"/>
</dbReference>
<dbReference type="EMBL" id="JANUGQ010000003">
    <property type="protein sequence ID" value="MCS0635041.1"/>
    <property type="molecule type" value="Genomic_DNA"/>
</dbReference>
<dbReference type="GO" id="GO:0005524">
    <property type="term" value="F:ATP binding"/>
    <property type="evidence" value="ECO:0007669"/>
    <property type="project" value="UniProtKB-KW"/>
</dbReference>
<evidence type="ECO:0000256" key="3">
    <source>
        <dbReference type="ARBA" id="ARBA00022741"/>
    </source>
</evidence>
<keyword evidence="2" id="KW-0813">Transport</keyword>
<keyword evidence="5" id="KW-0046">Antibiotic resistance</keyword>
<dbReference type="SMART" id="SM00382">
    <property type="entry name" value="AAA"/>
    <property type="match status" value="1"/>
</dbReference>
<dbReference type="PANTHER" id="PTHR42711:SF17">
    <property type="entry name" value="ABC TRANSPORTER ATP-BINDING PROTEIN"/>
    <property type="match status" value="1"/>
</dbReference>
<keyword evidence="9" id="KW-1185">Reference proteome</keyword>
<feature type="compositionally biased region" description="Gly residues" evidence="6">
    <location>
        <begin position="307"/>
        <end position="327"/>
    </location>
</feature>
<dbReference type="InterPro" id="IPR003593">
    <property type="entry name" value="AAA+_ATPase"/>
</dbReference>
<reference evidence="8" key="1">
    <citation type="submission" date="2022-08" db="EMBL/GenBank/DDBJ databases">
        <authorList>
            <person name="Somphong A."/>
            <person name="Phongsopitanun W."/>
        </authorList>
    </citation>
    <scope>NUCLEOTIDE SEQUENCE</scope>
    <source>
        <strain evidence="8">LP05-1</strain>
    </source>
</reference>